<comment type="caution">
    <text evidence="3">The sequence shown here is derived from an EMBL/GenBank/DDBJ whole genome shotgun (WGS) entry which is preliminary data.</text>
</comment>
<accession>A0A482XM75</accession>
<gene>
    <name evidence="3" type="ORF">LSTR_LSTR008040</name>
</gene>
<dbReference type="EMBL" id="QKKF02005396">
    <property type="protein sequence ID" value="RZF46912.1"/>
    <property type="molecule type" value="Genomic_DNA"/>
</dbReference>
<reference evidence="3 4" key="1">
    <citation type="journal article" date="2017" name="Gigascience">
        <title>Genome sequence of the small brown planthopper, Laodelphax striatellus.</title>
        <authorList>
            <person name="Zhu J."/>
            <person name="Jiang F."/>
            <person name="Wang X."/>
            <person name="Yang P."/>
            <person name="Bao Y."/>
            <person name="Zhao W."/>
            <person name="Wang W."/>
            <person name="Lu H."/>
            <person name="Wang Q."/>
            <person name="Cui N."/>
            <person name="Li J."/>
            <person name="Chen X."/>
            <person name="Luo L."/>
            <person name="Yu J."/>
            <person name="Kang L."/>
            <person name="Cui F."/>
        </authorList>
    </citation>
    <scope>NUCLEOTIDE SEQUENCE [LARGE SCALE GENOMIC DNA]</scope>
    <source>
        <strain evidence="3">Lst14</strain>
    </source>
</reference>
<dbReference type="InterPro" id="IPR045902">
    <property type="entry name" value="SANBR-like"/>
</dbReference>
<protein>
    <recommendedName>
        <fullName evidence="2">SANT and BTB domain-containing protein</fullName>
    </recommendedName>
</protein>
<feature type="region of interest" description="Disordered" evidence="1">
    <location>
        <begin position="198"/>
        <end position="217"/>
    </location>
</feature>
<dbReference type="InParanoid" id="A0A482XM75"/>
<dbReference type="Proteomes" id="UP000291343">
    <property type="component" value="Unassembled WGS sequence"/>
</dbReference>
<keyword evidence="4" id="KW-1185">Reference proteome</keyword>
<evidence type="ECO:0000256" key="1">
    <source>
        <dbReference type="SAM" id="MobiDB-lite"/>
    </source>
</evidence>
<dbReference type="PANTHER" id="PTHR20946:SF0">
    <property type="entry name" value="SANT AND BTB DOMAIN REGULATOR OF CLASS SWITCH RECOMBINATION"/>
    <property type="match status" value="1"/>
</dbReference>
<name>A0A482XM75_LAOST</name>
<organism evidence="3 4">
    <name type="scientific">Laodelphax striatellus</name>
    <name type="common">Small brown planthopper</name>
    <name type="synonym">Delphax striatella</name>
    <dbReference type="NCBI Taxonomy" id="195883"/>
    <lineage>
        <taxon>Eukaryota</taxon>
        <taxon>Metazoa</taxon>
        <taxon>Ecdysozoa</taxon>
        <taxon>Arthropoda</taxon>
        <taxon>Hexapoda</taxon>
        <taxon>Insecta</taxon>
        <taxon>Pterygota</taxon>
        <taxon>Neoptera</taxon>
        <taxon>Paraneoptera</taxon>
        <taxon>Hemiptera</taxon>
        <taxon>Auchenorrhyncha</taxon>
        <taxon>Fulgoroidea</taxon>
        <taxon>Delphacidae</taxon>
        <taxon>Criomorphinae</taxon>
        <taxon>Laodelphax</taxon>
    </lineage>
</organism>
<dbReference type="STRING" id="195883.A0A482XM75"/>
<feature type="domain" description="SANT and BTB" evidence="2">
    <location>
        <begin position="344"/>
        <end position="439"/>
    </location>
</feature>
<evidence type="ECO:0000313" key="4">
    <source>
        <dbReference type="Proteomes" id="UP000291343"/>
    </source>
</evidence>
<dbReference type="Pfam" id="PF11822">
    <property type="entry name" value="BTB_SANBR"/>
    <property type="match status" value="1"/>
</dbReference>
<proteinExistence type="predicted"/>
<sequence>MTDKNENGGNSRTPSLWTMQTEAARKRILNSFMKNDRHKDKKIDSIKHSSSTDIQNQQQLNQYDETHTSLLLQVPYPEQKKSSSSINIISLDDFLRVLSIAYLGTNSLDYNIDWQEERYCELFSNLIDVDIDYILPVLTEISSNTREICARDYCNAGDRFENIFLQTPSPEIMESSAEDCDNKQFSIRVELALKSSKTSLDETKQSEGGPQYETVETNRSDGLNMNLKRGRTILENRVKYKLLSKQSRIEKMQQIDRLNAMVSENLLEKVQRENTLTSHLSDSELNTKRGKDISKNIQKPKQIQNKFKKSFGNEIKWKKRNLTVEKEKRKPSPFTSSHDDDIIINVYNKRGVLKKYEFPQYLLISKMGYFAQVASTQNLKDFRVNVHCDHDIFKWILSWIKYESSKLKSAKPELNCLNVTPLLVSAFLFQITSLIDYCLNFYVYNLNDIIKYTADLGCLDDEIISRLAGLFSNVELSRVEDVTDKIVSRLYCEMITSLAQSAPEPSRGHFVTFPLVFKCALCNKIVSKEHSNNIHCLPEQQGIDYKGNIIVHHKIDTGWNITKYVRNLMKKFGSWQKVYWNMWAECHFLKCGRCCVYYSLKYSKQCATHTKNPIFKPLRNKVDSPEGIYPCCGAKLYKFDVRILQKHNGCKNISHSPLLEVDRSYSDIQKIYKSMKSMISTEHRVKSHSHDNTSKLNKPRAKPANFFHLQPQSESTCVGLLDKNLLVVDSYKRFPLKGWQDCQEPSTSCVRVSSEESVSNSMAQVKQKLRSLFSQSSRKHTGKDIEGLLRNYLDSTRDLDEGDSSTEWFVANEQKLQKCKQETDFESILETGRISVRTVEKIERKMKKGLSEIKSSLRINQDSLRDYEDRLTSEISNLLCQRTNSRSSCLLDRFPQVNLNAVVKNNQISNTGEERSTQVHSSDSEISIGSSVKTYCSTLSSSTRIYHSRTSSVWNSFTPLAGSFVRVEAEWQDTFNASMPSRTKSGRKQDDSVYINCLNIKAPVLESKRDICRRKTKSANGKSGSIVRKTWKALAPKSKISEIESYLSNTVFPTRQLSLVGATNPNVSRIDQQTSPPCEGKQNMAFTCGFTSLVNNDSLSARNIMKESDYVNTIWMYDKRYKELDYLSCIYMPIPLQKDYDVVKGVDWPKLRFLEHEWKSFLKLMKIDENFERYFQHSSIRPHYKPNLTDKKRKNK</sequence>
<dbReference type="PANTHER" id="PTHR20946">
    <property type="entry name" value="SANT AND BTB DOMAIN REGULATOR OF CLASS SWITCH RECOMBINATION"/>
    <property type="match status" value="1"/>
</dbReference>
<evidence type="ECO:0000259" key="2">
    <source>
        <dbReference type="Pfam" id="PF11822"/>
    </source>
</evidence>
<dbReference type="InterPro" id="IPR021777">
    <property type="entry name" value="SANBR_BTB"/>
</dbReference>
<dbReference type="AlphaFoldDB" id="A0A482XM75"/>
<evidence type="ECO:0000313" key="3">
    <source>
        <dbReference type="EMBL" id="RZF46912.1"/>
    </source>
</evidence>
<dbReference type="OrthoDB" id="550012at2759"/>